<keyword evidence="1" id="KW-0472">Membrane</keyword>
<sequence length="128" mass="13159">MSDGRSPWQLRTAGTLLALEGLGALALAVWALVEAVTGGGAIASTIALAVICAGFGTWILLAARRLRRGRSWARAAGVFVQLVLVAIAAGSLGGPESSLPAFIALLVPALLTGVLLFTRPVIEATRER</sequence>
<feature type="transmembrane region" description="Helical" evidence="1">
    <location>
        <begin position="12"/>
        <end position="33"/>
    </location>
</feature>
<reference evidence="2 3" key="1">
    <citation type="submission" date="2019-09" db="EMBL/GenBank/DDBJ databases">
        <title>Phylogeny of genus Pseudoclavibacter and closely related genus.</title>
        <authorList>
            <person name="Li Y."/>
        </authorList>
    </citation>
    <scope>NUCLEOTIDE SEQUENCE [LARGE SCALE GENOMIC DNA]</scope>
    <source>
        <strain evidence="2 3">JCM 16921</strain>
    </source>
</reference>
<name>A0A7C8BPM6_9MICO</name>
<feature type="transmembrane region" description="Helical" evidence="1">
    <location>
        <begin position="99"/>
        <end position="118"/>
    </location>
</feature>
<dbReference type="AlphaFoldDB" id="A0A7C8BPM6"/>
<comment type="caution">
    <text evidence="2">The sequence shown here is derived from an EMBL/GenBank/DDBJ whole genome shotgun (WGS) entry which is preliminary data.</text>
</comment>
<dbReference type="EMBL" id="WBKA01000004">
    <property type="protein sequence ID" value="KAB1631910.1"/>
    <property type="molecule type" value="Genomic_DNA"/>
</dbReference>
<evidence type="ECO:0000313" key="2">
    <source>
        <dbReference type="EMBL" id="KAB1631910.1"/>
    </source>
</evidence>
<evidence type="ECO:0000256" key="1">
    <source>
        <dbReference type="SAM" id="Phobius"/>
    </source>
</evidence>
<accession>A0A7C8BPM6</accession>
<evidence type="ECO:0000313" key="3">
    <source>
        <dbReference type="Proteomes" id="UP000481339"/>
    </source>
</evidence>
<keyword evidence="1" id="KW-1133">Transmembrane helix</keyword>
<organism evidence="2 3">
    <name type="scientific">Pseudoclavibacter caeni</name>
    <dbReference type="NCBI Taxonomy" id="908846"/>
    <lineage>
        <taxon>Bacteria</taxon>
        <taxon>Bacillati</taxon>
        <taxon>Actinomycetota</taxon>
        <taxon>Actinomycetes</taxon>
        <taxon>Micrococcales</taxon>
        <taxon>Microbacteriaceae</taxon>
        <taxon>Pseudoclavibacter</taxon>
    </lineage>
</organism>
<proteinExistence type="predicted"/>
<feature type="transmembrane region" description="Helical" evidence="1">
    <location>
        <begin position="39"/>
        <end position="63"/>
    </location>
</feature>
<feature type="transmembrane region" description="Helical" evidence="1">
    <location>
        <begin position="75"/>
        <end position="93"/>
    </location>
</feature>
<dbReference type="Proteomes" id="UP000481339">
    <property type="component" value="Unassembled WGS sequence"/>
</dbReference>
<gene>
    <name evidence="2" type="ORF">F8O02_06175</name>
</gene>
<dbReference type="RefSeq" id="WP_158036379.1">
    <property type="nucleotide sequence ID" value="NZ_BAAAZV010000020.1"/>
</dbReference>
<protein>
    <submittedName>
        <fullName evidence="2">Uncharacterized protein</fullName>
    </submittedName>
</protein>
<keyword evidence="1" id="KW-0812">Transmembrane</keyword>
<keyword evidence="3" id="KW-1185">Reference proteome</keyword>